<evidence type="ECO:0000256" key="3">
    <source>
        <dbReference type="SAM" id="MobiDB-lite"/>
    </source>
</evidence>
<feature type="compositionally biased region" description="Basic and acidic residues" evidence="3">
    <location>
        <begin position="49"/>
        <end position="60"/>
    </location>
</feature>
<dbReference type="GO" id="GO:0060964">
    <property type="term" value="P:regulation of miRNA-mediated gene silencing"/>
    <property type="evidence" value="ECO:0007669"/>
    <property type="project" value="InterPro"/>
</dbReference>
<evidence type="ECO:0000256" key="1">
    <source>
        <dbReference type="ARBA" id="ARBA00007057"/>
    </source>
</evidence>
<dbReference type="EMBL" id="AZBU02000009">
    <property type="protein sequence ID" value="TKR64662.1"/>
    <property type="molecule type" value="Genomic_DNA"/>
</dbReference>
<keyword evidence="2" id="KW-0943">RNA-mediated gene silencing</keyword>
<feature type="domain" description="Maelstrom" evidence="4">
    <location>
        <begin position="174"/>
        <end position="408"/>
    </location>
</feature>
<keyword evidence="6" id="KW-1185">Reference proteome</keyword>
<feature type="region of interest" description="Disordered" evidence="3">
    <location>
        <begin position="29"/>
        <end position="106"/>
    </location>
</feature>
<dbReference type="AlphaFoldDB" id="A0A4U5M752"/>
<reference evidence="5 6" key="2">
    <citation type="journal article" date="2019" name="G3 (Bethesda)">
        <title>Hybrid Assembly of the Genome of the Entomopathogenic Nematode Steinernema carpocapsae Identifies the X-Chromosome.</title>
        <authorList>
            <person name="Serra L."/>
            <person name="Macchietto M."/>
            <person name="Macias-Munoz A."/>
            <person name="McGill C.J."/>
            <person name="Rodriguez I.M."/>
            <person name="Rodriguez B."/>
            <person name="Murad R."/>
            <person name="Mortazavi A."/>
        </authorList>
    </citation>
    <scope>NUCLEOTIDE SEQUENCE [LARGE SCALE GENOMIC DNA]</scope>
    <source>
        <strain evidence="5 6">ALL</strain>
    </source>
</reference>
<dbReference type="GO" id="GO:0031047">
    <property type="term" value="P:regulatory ncRNA-mediated gene silencing"/>
    <property type="evidence" value="ECO:0007669"/>
    <property type="project" value="UniProtKB-KW"/>
</dbReference>
<accession>A0A4U5M752</accession>
<dbReference type="Proteomes" id="UP000298663">
    <property type="component" value="Unassembled WGS sequence"/>
</dbReference>
<feature type="compositionally biased region" description="Basic and acidic residues" evidence="3">
    <location>
        <begin position="81"/>
        <end position="90"/>
    </location>
</feature>
<organism evidence="5 6">
    <name type="scientific">Steinernema carpocapsae</name>
    <name type="common">Entomopathogenic nematode</name>
    <dbReference type="NCBI Taxonomy" id="34508"/>
    <lineage>
        <taxon>Eukaryota</taxon>
        <taxon>Metazoa</taxon>
        <taxon>Ecdysozoa</taxon>
        <taxon>Nematoda</taxon>
        <taxon>Chromadorea</taxon>
        <taxon>Rhabditida</taxon>
        <taxon>Tylenchina</taxon>
        <taxon>Panagrolaimomorpha</taxon>
        <taxon>Strongyloidoidea</taxon>
        <taxon>Steinernematidae</taxon>
        <taxon>Steinernema</taxon>
    </lineage>
</organism>
<dbReference type="InterPro" id="IPR024970">
    <property type="entry name" value="Maelstrom"/>
</dbReference>
<dbReference type="Pfam" id="PF13017">
    <property type="entry name" value="Maelstrom"/>
    <property type="match status" value="1"/>
</dbReference>
<evidence type="ECO:0000259" key="4">
    <source>
        <dbReference type="Pfam" id="PF13017"/>
    </source>
</evidence>
<gene>
    <name evidence="5" type="ORF">L596_025157</name>
</gene>
<reference evidence="5 6" key="1">
    <citation type="journal article" date="2015" name="Genome Biol.">
        <title>Comparative genomics of Steinernema reveals deeply conserved gene regulatory networks.</title>
        <authorList>
            <person name="Dillman A.R."/>
            <person name="Macchietto M."/>
            <person name="Porter C.F."/>
            <person name="Rogers A."/>
            <person name="Williams B."/>
            <person name="Antoshechkin I."/>
            <person name="Lee M.M."/>
            <person name="Goodwin Z."/>
            <person name="Lu X."/>
            <person name="Lewis E.E."/>
            <person name="Goodrich-Blair H."/>
            <person name="Stock S.P."/>
            <person name="Adams B.J."/>
            <person name="Sternberg P.W."/>
            <person name="Mortazavi A."/>
        </authorList>
    </citation>
    <scope>NUCLEOTIDE SEQUENCE [LARGE SCALE GENOMIC DNA]</scope>
    <source>
        <strain evidence="5 6">ALL</strain>
    </source>
</reference>
<name>A0A4U5M752_STECR</name>
<sequence length="425" mass="48226">MDRAETRVPEALSPLASDRILALRQRALRPVGDQEKGFPRLQSRLPQRHFREAEEQDHRMRSAALEQDDRGGEEGVAQTRPKCEARHEPWEPEADQEQTGPVSPQRLEGDDEFLPLEQAVPAVVNKENKKYSSDFKKISDWLGTGSKNGGMDLADIKRTRFVFASIQTYGDLDREVIPAEIALAEFSLRHGILDLYSTIVGPWEITNNVLRFRANFNCKETHQIPIDLKEMLQKKIKFSFKKQVTAEILGRVEPFIAHKQGLRVGLYKERILEFDDEYDIRQSEAETGKLGASSFAQHLSDIKPLLPGPDEDHRWVICLDHEYESILTALEHLKTDVQLEYDGFPTSPERFILASAFVDAFLQNVDERSKSVDSAKLFGGLGSPQFAEGSMPWEANARLFCSYHRKEHNTPRSPLAALVCASSTR</sequence>
<proteinExistence type="inferred from homology"/>
<protein>
    <recommendedName>
        <fullName evidence="4">Maelstrom domain-containing protein</fullName>
    </recommendedName>
</protein>
<evidence type="ECO:0000256" key="2">
    <source>
        <dbReference type="ARBA" id="ARBA00023158"/>
    </source>
</evidence>
<evidence type="ECO:0000313" key="5">
    <source>
        <dbReference type="EMBL" id="TKR64662.1"/>
    </source>
</evidence>
<dbReference type="STRING" id="34508.A0A4U5M752"/>
<evidence type="ECO:0000313" key="6">
    <source>
        <dbReference type="Proteomes" id="UP000298663"/>
    </source>
</evidence>
<comment type="caution">
    <text evidence="5">The sequence shown here is derived from an EMBL/GenBank/DDBJ whole genome shotgun (WGS) entry which is preliminary data.</text>
</comment>
<dbReference type="OrthoDB" id="24555at2759"/>
<comment type="similarity">
    <text evidence="1">Belongs to the maelstrom family.</text>
</comment>